<dbReference type="EMBL" id="KZ305024">
    <property type="protein sequence ID" value="PIA55532.1"/>
    <property type="molecule type" value="Genomic_DNA"/>
</dbReference>
<dbReference type="CDD" id="cd00685">
    <property type="entry name" value="Trans_IPPS_HT"/>
    <property type="match status" value="1"/>
</dbReference>
<dbReference type="InterPro" id="IPR053378">
    <property type="entry name" value="Prenyl_diphosphate_synthase"/>
</dbReference>
<dbReference type="GO" id="GO:0008299">
    <property type="term" value="P:isoprenoid biosynthetic process"/>
    <property type="evidence" value="ECO:0007669"/>
    <property type="project" value="UniProtKB-KW"/>
</dbReference>
<keyword evidence="7" id="KW-0414">Isoprene biosynthesis</keyword>
<dbReference type="InParanoid" id="A0A2G5EIE3"/>
<gene>
    <name evidence="9" type="ORF">AQUCO_00700080v1</name>
</gene>
<dbReference type="Gene3D" id="1.10.600.10">
    <property type="entry name" value="Farnesyl Diphosphate Synthase"/>
    <property type="match status" value="1"/>
</dbReference>
<organism evidence="9 10">
    <name type="scientific">Aquilegia coerulea</name>
    <name type="common">Rocky mountain columbine</name>
    <dbReference type="NCBI Taxonomy" id="218851"/>
    <lineage>
        <taxon>Eukaryota</taxon>
        <taxon>Viridiplantae</taxon>
        <taxon>Streptophyta</taxon>
        <taxon>Embryophyta</taxon>
        <taxon>Tracheophyta</taxon>
        <taxon>Spermatophyta</taxon>
        <taxon>Magnoliopsida</taxon>
        <taxon>Ranunculales</taxon>
        <taxon>Ranunculaceae</taxon>
        <taxon>Thalictroideae</taxon>
        <taxon>Aquilegia</taxon>
    </lineage>
</organism>
<dbReference type="GO" id="GO:0005737">
    <property type="term" value="C:cytoplasm"/>
    <property type="evidence" value="ECO:0007669"/>
    <property type="project" value="UniProtKB-ARBA"/>
</dbReference>
<dbReference type="SUPFAM" id="SSF48576">
    <property type="entry name" value="Terpenoid synthases"/>
    <property type="match status" value="1"/>
</dbReference>
<comment type="cofactor">
    <cofactor evidence="1">
        <name>Mg(2+)</name>
        <dbReference type="ChEBI" id="CHEBI:18420"/>
    </cofactor>
</comment>
<keyword evidence="10" id="KW-1185">Reference proteome</keyword>
<dbReference type="PROSITE" id="PS00723">
    <property type="entry name" value="POLYPRENYL_SYNTHASE_1"/>
    <property type="match status" value="1"/>
</dbReference>
<dbReference type="AlphaFoldDB" id="A0A2G5EIE3"/>
<dbReference type="PANTHER" id="PTHR43281">
    <property type="entry name" value="FARNESYL DIPHOSPHATE SYNTHASE"/>
    <property type="match status" value="1"/>
</dbReference>
<dbReference type="PANTHER" id="PTHR43281:SF24">
    <property type="entry name" value="OS07G0580900 PROTEIN"/>
    <property type="match status" value="1"/>
</dbReference>
<keyword evidence="4 8" id="KW-0808">Transferase</keyword>
<dbReference type="Proteomes" id="UP000230069">
    <property type="component" value="Unassembled WGS sequence"/>
</dbReference>
<accession>A0A2G5EIE3</accession>
<evidence type="ECO:0000313" key="10">
    <source>
        <dbReference type="Proteomes" id="UP000230069"/>
    </source>
</evidence>
<evidence type="ECO:0000256" key="3">
    <source>
        <dbReference type="ARBA" id="ARBA00006706"/>
    </source>
</evidence>
<name>A0A2G5EIE3_AQUCA</name>
<evidence type="ECO:0000256" key="4">
    <source>
        <dbReference type="ARBA" id="ARBA00022679"/>
    </source>
</evidence>
<evidence type="ECO:0000256" key="1">
    <source>
        <dbReference type="ARBA" id="ARBA00001946"/>
    </source>
</evidence>
<dbReference type="SFLD" id="SFLDG01017">
    <property type="entry name" value="Polyprenyl_Transferase_Like"/>
    <property type="match status" value="1"/>
</dbReference>
<sequence>MAFSPKILYEPMRHSLLARGKRVCPILCIAACELVGGNESTAMPAACAVEMIHTMSLIHDDLPCMDNDDMRRGKPSNHKVYGENVALLAGDALIAFAFEHIASATNGVPPDKIVRVITELAKASGPEGVSAGQVLDIISTGASDISLGELELIHVLKSTKLIEASLVIGAILGGGSDEDVEQLKKFGKCMGLLYQVVDDILDITQSSEELGKTAGKDVMTGKTTYPKLMGLEKSREFAEELNTEAKEHLSHFDPEKAAPLISLVNFCVYRHK</sequence>
<evidence type="ECO:0000256" key="8">
    <source>
        <dbReference type="RuleBase" id="RU004466"/>
    </source>
</evidence>
<evidence type="ECO:0008006" key="11">
    <source>
        <dbReference type="Google" id="ProtNLM"/>
    </source>
</evidence>
<dbReference type="GO" id="GO:0004311">
    <property type="term" value="F:geranylgeranyl diphosphate synthase activity"/>
    <property type="evidence" value="ECO:0007669"/>
    <property type="project" value="TreeGrafter"/>
</dbReference>
<proteinExistence type="inferred from homology"/>
<dbReference type="PROSITE" id="PS00444">
    <property type="entry name" value="POLYPRENYL_SYNTHASE_2"/>
    <property type="match status" value="1"/>
</dbReference>
<keyword evidence="5" id="KW-0479">Metal-binding</keyword>
<reference evidence="9 10" key="1">
    <citation type="submission" date="2017-09" db="EMBL/GenBank/DDBJ databases">
        <title>WGS assembly of Aquilegia coerulea Goldsmith.</title>
        <authorList>
            <person name="Hodges S."/>
            <person name="Kramer E."/>
            <person name="Nordborg M."/>
            <person name="Tomkins J."/>
            <person name="Borevitz J."/>
            <person name="Derieg N."/>
            <person name="Yan J."/>
            <person name="Mihaltcheva S."/>
            <person name="Hayes R.D."/>
            <person name="Rokhsar D."/>
        </authorList>
    </citation>
    <scope>NUCLEOTIDE SEQUENCE [LARGE SCALE GENOMIC DNA]</scope>
    <source>
        <strain evidence="10">cv. Goldsmith</strain>
    </source>
</reference>
<keyword evidence="6" id="KW-0460">Magnesium</keyword>
<dbReference type="NCBIfam" id="NF045485">
    <property type="entry name" value="FPPsyn"/>
    <property type="match status" value="1"/>
</dbReference>
<evidence type="ECO:0000313" key="9">
    <source>
        <dbReference type="EMBL" id="PIA55532.1"/>
    </source>
</evidence>
<comment type="similarity">
    <text evidence="3 8">Belongs to the FPP/GGPP synthase family.</text>
</comment>
<dbReference type="SFLD" id="SFLDS00005">
    <property type="entry name" value="Isoprenoid_Synthase_Type_I"/>
    <property type="match status" value="1"/>
</dbReference>
<dbReference type="GO" id="GO:0046872">
    <property type="term" value="F:metal ion binding"/>
    <property type="evidence" value="ECO:0007669"/>
    <property type="project" value="UniProtKB-KW"/>
</dbReference>
<dbReference type="InterPro" id="IPR000092">
    <property type="entry name" value="Polyprenyl_synt"/>
</dbReference>
<dbReference type="STRING" id="218851.A0A2G5EIE3"/>
<dbReference type="FunFam" id="1.10.600.10:FF:000001">
    <property type="entry name" value="Geranylgeranyl diphosphate synthase"/>
    <property type="match status" value="1"/>
</dbReference>
<comment type="pathway">
    <text evidence="2">Isoprenoid biosynthesis.</text>
</comment>
<evidence type="ECO:0000256" key="5">
    <source>
        <dbReference type="ARBA" id="ARBA00022723"/>
    </source>
</evidence>
<dbReference type="OrthoDB" id="6921389at2759"/>
<evidence type="ECO:0000256" key="7">
    <source>
        <dbReference type="ARBA" id="ARBA00023229"/>
    </source>
</evidence>
<protein>
    <recommendedName>
        <fullName evidence="11">Geranylgeranyl pyrophosphate synthase</fullName>
    </recommendedName>
</protein>
<evidence type="ECO:0000256" key="6">
    <source>
        <dbReference type="ARBA" id="ARBA00022842"/>
    </source>
</evidence>
<dbReference type="InterPro" id="IPR008949">
    <property type="entry name" value="Isoprenoid_synthase_dom_sf"/>
</dbReference>
<evidence type="ECO:0000256" key="2">
    <source>
        <dbReference type="ARBA" id="ARBA00005128"/>
    </source>
</evidence>
<dbReference type="Pfam" id="PF00348">
    <property type="entry name" value="polyprenyl_synt"/>
    <property type="match status" value="1"/>
</dbReference>
<dbReference type="InterPro" id="IPR033749">
    <property type="entry name" value="Polyprenyl_synt_CS"/>
</dbReference>